<dbReference type="Proteomes" id="UP000828048">
    <property type="component" value="Chromosome 2"/>
</dbReference>
<accession>A0ACB7WXW8</accession>
<name>A0ACB7WXW8_9ERIC</name>
<evidence type="ECO:0000313" key="1">
    <source>
        <dbReference type="EMBL" id="KAH7833165.1"/>
    </source>
</evidence>
<evidence type="ECO:0000313" key="2">
    <source>
        <dbReference type="Proteomes" id="UP000828048"/>
    </source>
</evidence>
<proteinExistence type="predicted"/>
<comment type="caution">
    <text evidence="1">The sequence shown here is derived from an EMBL/GenBank/DDBJ whole genome shotgun (WGS) entry which is preliminary data.</text>
</comment>
<dbReference type="EMBL" id="CM037152">
    <property type="protein sequence ID" value="KAH7833165.1"/>
    <property type="molecule type" value="Genomic_DNA"/>
</dbReference>
<reference evidence="1 2" key="1">
    <citation type="journal article" date="2021" name="Hortic Res">
        <title>High-quality reference genome and annotation aids understanding of berry development for evergreen blueberry (Vaccinium darrowii).</title>
        <authorList>
            <person name="Yu J."/>
            <person name="Hulse-Kemp A.M."/>
            <person name="Babiker E."/>
            <person name="Staton M."/>
        </authorList>
    </citation>
    <scope>NUCLEOTIDE SEQUENCE [LARGE SCALE GENOMIC DNA]</scope>
    <source>
        <strain evidence="2">cv. NJ 8807/NJ 8810</strain>
        <tissue evidence="1">Young leaf</tissue>
    </source>
</reference>
<protein>
    <submittedName>
        <fullName evidence="1">Uncharacterized protein</fullName>
    </submittedName>
</protein>
<keyword evidence="2" id="KW-1185">Reference proteome</keyword>
<organism evidence="1 2">
    <name type="scientific">Vaccinium darrowii</name>
    <dbReference type="NCBI Taxonomy" id="229202"/>
    <lineage>
        <taxon>Eukaryota</taxon>
        <taxon>Viridiplantae</taxon>
        <taxon>Streptophyta</taxon>
        <taxon>Embryophyta</taxon>
        <taxon>Tracheophyta</taxon>
        <taxon>Spermatophyta</taxon>
        <taxon>Magnoliopsida</taxon>
        <taxon>eudicotyledons</taxon>
        <taxon>Gunneridae</taxon>
        <taxon>Pentapetalae</taxon>
        <taxon>asterids</taxon>
        <taxon>Ericales</taxon>
        <taxon>Ericaceae</taxon>
        <taxon>Vaccinioideae</taxon>
        <taxon>Vaccinieae</taxon>
        <taxon>Vaccinium</taxon>
    </lineage>
</organism>
<sequence length="504" mass="54689">MSAAFSGDETAPFFGFLGAAAALVFSCMGAAYGTAKSGVGVASMGVMRPELVMKSIVPVVMAGVLGIYGLIIAVIISTGINPKAKSYYLFDGYAHLSSGLACGLAGLSAGMAIGIVGDAGVRANAQQPKLFVGMILILIFAEALALYGLIVASLFADESSTTLSSKVSLKCLCESFNGISSDPALLSNLPPGSETTDGLGVLINLTGRQRWQPFATWVIKLVCKCLTEGTLYLEGLVNVSFISAACSLLCYGDSDLHMACFDFACIIGTVVDWEIVPTGKLIHSISTILSEDEEGLPVFRYPYKENKPFRIMGDSADQLQLVLNLPWTDTLFDSEPHPLWKTKCLSVQVLSKMGCITESGIDLKVLDLALLDVVNEVRTEAVISMPIFFLWSGLGILSHLFKWLQFLEKEKNKQVNRVILFLSVIWHAFMDLIMCDSRVVRNHELSMAVHLPDIQSIECDIDCDFYHIQSLFLELLYDDSSEEVQVACVGIVHKILARGTKDML</sequence>
<gene>
    <name evidence="1" type="ORF">Vadar_003613</name>
</gene>